<dbReference type="EMBL" id="AP027729">
    <property type="protein sequence ID" value="BDZ41677.1"/>
    <property type="molecule type" value="Genomic_DNA"/>
</dbReference>
<evidence type="ECO:0000313" key="3">
    <source>
        <dbReference type="Proteomes" id="UP001321475"/>
    </source>
</evidence>
<keyword evidence="3" id="KW-1185">Reference proteome</keyword>
<gene>
    <name evidence="2" type="ORF">GCM10025865_09760</name>
</gene>
<organism evidence="2 3">
    <name type="scientific">Paraoerskovia sediminicola</name>
    <dbReference type="NCBI Taxonomy" id="1138587"/>
    <lineage>
        <taxon>Bacteria</taxon>
        <taxon>Bacillati</taxon>
        <taxon>Actinomycetota</taxon>
        <taxon>Actinomycetes</taxon>
        <taxon>Micrococcales</taxon>
        <taxon>Cellulomonadaceae</taxon>
        <taxon>Paraoerskovia</taxon>
    </lineage>
</organism>
<sequence length="102" mass="10938">MTGPTPEAISTSTPASRSGTTMSEKKMPASTPWRRTGCSVISDARSGRRHESSMPTPARASLYSGSDRPAWRMNHTGVRSGRSPWIARTSGAFDVRPVTNGC</sequence>
<protein>
    <submittedName>
        <fullName evidence="2">Uncharacterized protein</fullName>
    </submittedName>
</protein>
<feature type="compositionally biased region" description="Polar residues" evidence="1">
    <location>
        <begin position="8"/>
        <end position="22"/>
    </location>
</feature>
<evidence type="ECO:0000256" key="1">
    <source>
        <dbReference type="SAM" id="MobiDB-lite"/>
    </source>
</evidence>
<evidence type="ECO:0000313" key="2">
    <source>
        <dbReference type="EMBL" id="BDZ41677.1"/>
    </source>
</evidence>
<feature type="region of interest" description="Disordered" evidence="1">
    <location>
        <begin position="1"/>
        <end position="68"/>
    </location>
</feature>
<reference evidence="3" key="1">
    <citation type="journal article" date="2019" name="Int. J. Syst. Evol. Microbiol.">
        <title>The Global Catalogue of Microorganisms (GCM) 10K type strain sequencing project: providing services to taxonomists for standard genome sequencing and annotation.</title>
        <authorList>
            <consortium name="The Broad Institute Genomics Platform"/>
            <consortium name="The Broad Institute Genome Sequencing Center for Infectious Disease"/>
            <person name="Wu L."/>
            <person name="Ma J."/>
        </authorList>
    </citation>
    <scope>NUCLEOTIDE SEQUENCE [LARGE SCALE GENOMIC DNA]</scope>
    <source>
        <strain evidence="3">NBRC 108565</strain>
    </source>
</reference>
<proteinExistence type="predicted"/>
<dbReference type="Proteomes" id="UP001321475">
    <property type="component" value="Chromosome"/>
</dbReference>
<name>A0ABM8G0S3_9CELL</name>
<accession>A0ABM8G0S3</accession>